<gene>
    <name evidence="4" type="ORF">S7711_07663</name>
</gene>
<evidence type="ECO:0000259" key="3">
    <source>
        <dbReference type="Pfam" id="PF00561"/>
    </source>
</evidence>
<sequence length="343" mass="37910">MSAHSNKLVPNDPRVRYVTTTLNGKTYRYILGEPEGTPVDTIFLIHGFPDMAFGWRCQIPALMSLGLRVVAPDCLGYAGTDAPGPLEEYSSKAMSADISELAKQVVGEGKQIILGGHDWGGAFVFRIVLWYPQLVKGVFSVCVPYAPPSPAYYPLEAVVKIFPTLQYQLQFAGPDVEARVQGREKVRQFLNALWGATTADGKPGFNTDEGVLFDTLPELQRSRLLSEEELDFYADEFSRREAPELHGPLSWYRTSKLRFEEEKPLADKGVRELDLPVLFIAASRDIALPPSMAASMAASCKNLTSREVDASHWALVHAADAVNEHIKSWLNDQGLIKEAKAAL</sequence>
<reference evidence="4 5" key="1">
    <citation type="journal article" date="2014" name="BMC Genomics">
        <title>Comparative genome sequencing reveals chemotype-specific gene clusters in the toxigenic black mold Stachybotrys.</title>
        <authorList>
            <person name="Semeiks J."/>
            <person name="Borek D."/>
            <person name="Otwinowski Z."/>
            <person name="Grishin N.V."/>
        </authorList>
    </citation>
    <scope>NUCLEOTIDE SEQUENCE [LARGE SCALE GENOMIC DNA]</scope>
    <source>
        <strain evidence="5">CBS 109288 / IBT 7711</strain>
    </source>
</reference>
<dbReference type="AlphaFoldDB" id="A0A084AWE1"/>
<dbReference type="PANTHER" id="PTHR43329">
    <property type="entry name" value="EPOXIDE HYDROLASE"/>
    <property type="match status" value="1"/>
</dbReference>
<dbReference type="GO" id="GO:0016787">
    <property type="term" value="F:hydrolase activity"/>
    <property type="evidence" value="ECO:0007669"/>
    <property type="project" value="UniProtKB-KW"/>
</dbReference>
<dbReference type="OrthoDB" id="408373at2759"/>
<dbReference type="InterPro" id="IPR000073">
    <property type="entry name" value="AB_hydrolase_1"/>
</dbReference>
<comment type="similarity">
    <text evidence="2">Belongs to the AB hydrolase superfamily. Epoxide hydrolase family.</text>
</comment>
<keyword evidence="1" id="KW-0378">Hydrolase</keyword>
<evidence type="ECO:0000313" key="5">
    <source>
        <dbReference type="Proteomes" id="UP000028045"/>
    </source>
</evidence>
<evidence type="ECO:0000256" key="1">
    <source>
        <dbReference type="ARBA" id="ARBA00022801"/>
    </source>
</evidence>
<accession>A0A084AWE1</accession>
<evidence type="ECO:0000313" key="4">
    <source>
        <dbReference type="EMBL" id="KEY69620.1"/>
    </source>
</evidence>
<dbReference type="EMBL" id="KL648519">
    <property type="protein sequence ID" value="KEY69620.1"/>
    <property type="molecule type" value="Genomic_DNA"/>
</dbReference>
<dbReference type="InterPro" id="IPR029058">
    <property type="entry name" value="AB_hydrolase_fold"/>
</dbReference>
<dbReference type="PRINTS" id="PR00412">
    <property type="entry name" value="EPOXHYDRLASE"/>
</dbReference>
<protein>
    <recommendedName>
        <fullName evidence="3">AB hydrolase-1 domain-containing protein</fullName>
    </recommendedName>
</protein>
<evidence type="ECO:0000256" key="2">
    <source>
        <dbReference type="ARBA" id="ARBA00038334"/>
    </source>
</evidence>
<dbReference type="Gene3D" id="3.40.50.1820">
    <property type="entry name" value="alpha/beta hydrolase"/>
    <property type="match status" value="1"/>
</dbReference>
<dbReference type="InterPro" id="IPR000639">
    <property type="entry name" value="Epox_hydrolase-like"/>
</dbReference>
<keyword evidence="5" id="KW-1185">Reference proteome</keyword>
<dbReference type="HOGENOM" id="CLU_020336_7_5_1"/>
<dbReference type="SUPFAM" id="SSF53474">
    <property type="entry name" value="alpha/beta-Hydrolases"/>
    <property type="match status" value="1"/>
</dbReference>
<organism evidence="4 5">
    <name type="scientific">Stachybotrys chartarum (strain CBS 109288 / IBT 7711)</name>
    <name type="common">Toxic black mold</name>
    <name type="synonym">Stilbospora chartarum</name>
    <dbReference type="NCBI Taxonomy" id="1280523"/>
    <lineage>
        <taxon>Eukaryota</taxon>
        <taxon>Fungi</taxon>
        <taxon>Dikarya</taxon>
        <taxon>Ascomycota</taxon>
        <taxon>Pezizomycotina</taxon>
        <taxon>Sordariomycetes</taxon>
        <taxon>Hypocreomycetidae</taxon>
        <taxon>Hypocreales</taxon>
        <taxon>Stachybotryaceae</taxon>
        <taxon>Stachybotrys</taxon>
    </lineage>
</organism>
<dbReference type="Pfam" id="PF00561">
    <property type="entry name" value="Abhydrolase_1"/>
    <property type="match status" value="1"/>
</dbReference>
<dbReference type="Proteomes" id="UP000028045">
    <property type="component" value="Unassembled WGS sequence"/>
</dbReference>
<feature type="domain" description="AB hydrolase-1" evidence="3">
    <location>
        <begin position="41"/>
        <end position="315"/>
    </location>
</feature>
<proteinExistence type="inferred from homology"/>
<name>A0A084AWE1_STACB</name>